<accession>A0A0A1XH55</accession>
<dbReference type="InterPro" id="IPR011993">
    <property type="entry name" value="PH-like_dom_sf"/>
</dbReference>
<gene>
    <name evidence="5" type="primary">PLEKHG4B_0</name>
    <name evidence="5" type="ORF">g.40889</name>
</gene>
<keyword evidence="3" id="KW-1133">Transmembrane helix</keyword>
<evidence type="ECO:0000313" key="5">
    <source>
        <dbReference type="EMBL" id="JAD09818.1"/>
    </source>
</evidence>
<dbReference type="Pfam" id="PF00621">
    <property type="entry name" value="RhoGEF"/>
    <property type="match status" value="1"/>
</dbReference>
<feature type="compositionally biased region" description="Low complexity" evidence="2">
    <location>
        <begin position="63"/>
        <end position="77"/>
    </location>
</feature>
<dbReference type="EMBL" id="GBXI01004474">
    <property type="protein sequence ID" value="JAD09818.1"/>
    <property type="molecule type" value="Transcribed_RNA"/>
</dbReference>
<dbReference type="InterPro" id="IPR035899">
    <property type="entry name" value="DBL_dom_sf"/>
</dbReference>
<evidence type="ECO:0000259" key="4">
    <source>
        <dbReference type="PROSITE" id="PS50010"/>
    </source>
</evidence>
<organism evidence="5">
    <name type="scientific">Zeugodacus cucurbitae</name>
    <name type="common">Melon fruit fly</name>
    <name type="synonym">Bactrocera cucurbitae</name>
    <dbReference type="NCBI Taxonomy" id="28588"/>
    <lineage>
        <taxon>Eukaryota</taxon>
        <taxon>Metazoa</taxon>
        <taxon>Ecdysozoa</taxon>
        <taxon>Arthropoda</taxon>
        <taxon>Hexapoda</taxon>
        <taxon>Insecta</taxon>
        <taxon>Pterygota</taxon>
        <taxon>Neoptera</taxon>
        <taxon>Endopterygota</taxon>
        <taxon>Diptera</taxon>
        <taxon>Brachycera</taxon>
        <taxon>Muscomorpha</taxon>
        <taxon>Tephritoidea</taxon>
        <taxon>Tephritidae</taxon>
        <taxon>Zeugodacus</taxon>
        <taxon>Zeugodacus</taxon>
    </lineage>
</organism>
<sequence length="505" mass="57644">MFFGLIQLTWFDATTAALPFITVALLQLLNALLTDQATRRVKSANELTTVAHLLAEDGTATTTTTAANGKSTAANGAENGKLQKQKSEHCEDSITIIPSAPVCSSTPPSSARNSINLLHNNNGNNHIIIPHTPYLPDILSDEYHDDEDTLSLENLFPCDQSEIYASKKISFIIDEVIQTEANYVNNLRKGIKNYGELHARSDAPECFKGAENRMRLLGNIEQILELHEKQILPLMLRNQRDLKSLFDEFAAYFDKNEFYCYVIFMMNKKTSMQLRQEQRAFLQNVQNEINDKLGIDSFLVQPIQRLTRYPLLLQQFISEFYKSGISCKPVLVSVCKLETRMRRLLDVVNQAEDVPAIDELTELNLTEQGYFRRATEFDAYHHRSRKKYAAKVFLFDRCLICTEVRKRRLAYRHHYEWSTLELQLNGSKSITVLQRSSGAVTADGAKEEYEFTAPEACAVTQWLRCARKIIEIDRVESSMRGKFVLPMDLVLGVGAAIWLIWNYLY</sequence>
<dbReference type="PANTHER" id="PTHR22826:SF209">
    <property type="entry name" value="DH DOMAIN-CONTAINING PROTEIN"/>
    <property type="match status" value="1"/>
</dbReference>
<dbReference type="GO" id="GO:0005085">
    <property type="term" value="F:guanyl-nucleotide exchange factor activity"/>
    <property type="evidence" value="ECO:0007669"/>
    <property type="project" value="UniProtKB-KW"/>
</dbReference>
<dbReference type="Gene3D" id="2.30.29.30">
    <property type="entry name" value="Pleckstrin-homology domain (PH domain)/Phosphotyrosine-binding domain (PTB)"/>
    <property type="match status" value="1"/>
</dbReference>
<dbReference type="SMART" id="SM00325">
    <property type="entry name" value="RhoGEF"/>
    <property type="match status" value="1"/>
</dbReference>
<dbReference type="OrthoDB" id="6152532at2759"/>
<name>A0A0A1XH55_ZEUCU</name>
<dbReference type="InterPro" id="IPR000219">
    <property type="entry name" value="DH_dom"/>
</dbReference>
<evidence type="ECO:0000256" key="3">
    <source>
        <dbReference type="SAM" id="Phobius"/>
    </source>
</evidence>
<feature type="transmembrane region" description="Helical" evidence="3">
    <location>
        <begin position="16"/>
        <end position="33"/>
    </location>
</feature>
<keyword evidence="3" id="KW-0472">Membrane</keyword>
<proteinExistence type="predicted"/>
<dbReference type="GO" id="GO:0005737">
    <property type="term" value="C:cytoplasm"/>
    <property type="evidence" value="ECO:0007669"/>
    <property type="project" value="TreeGrafter"/>
</dbReference>
<protein>
    <submittedName>
        <fullName evidence="5">Pleckstrin homology domain-containing family G member 4B</fullName>
    </submittedName>
</protein>
<feature type="domain" description="DH" evidence="4">
    <location>
        <begin position="168"/>
        <end position="351"/>
    </location>
</feature>
<dbReference type="PROSITE" id="PS50010">
    <property type="entry name" value="DH_2"/>
    <property type="match status" value="1"/>
</dbReference>
<dbReference type="AlphaFoldDB" id="A0A0A1XH55"/>
<keyword evidence="1" id="KW-0344">Guanine-nucleotide releasing factor</keyword>
<dbReference type="Gene3D" id="1.20.900.10">
    <property type="entry name" value="Dbl homology (DH) domain"/>
    <property type="match status" value="1"/>
</dbReference>
<feature type="region of interest" description="Disordered" evidence="2">
    <location>
        <begin position="63"/>
        <end position="84"/>
    </location>
</feature>
<reference evidence="5" key="1">
    <citation type="submission" date="2014-11" db="EMBL/GenBank/DDBJ databases">
        <authorList>
            <person name="Geib S."/>
        </authorList>
    </citation>
    <scope>NUCLEOTIDE SEQUENCE</scope>
</reference>
<dbReference type="InterPro" id="IPR051336">
    <property type="entry name" value="RhoGEF_Guanine_NuclExch_SF"/>
</dbReference>
<keyword evidence="3" id="KW-0812">Transmembrane</keyword>
<evidence type="ECO:0000256" key="1">
    <source>
        <dbReference type="ARBA" id="ARBA00022658"/>
    </source>
</evidence>
<dbReference type="PANTHER" id="PTHR22826">
    <property type="entry name" value="RHO GUANINE EXCHANGE FACTOR-RELATED"/>
    <property type="match status" value="1"/>
</dbReference>
<reference evidence="5" key="2">
    <citation type="journal article" date="2015" name="Gigascience">
        <title>Reconstructing a comprehensive transcriptome assembly of a white-pupal translocated strain of the pest fruit fly Bactrocera cucurbitae.</title>
        <authorList>
            <person name="Sim S.B."/>
            <person name="Calla B."/>
            <person name="Hall B."/>
            <person name="DeRego T."/>
            <person name="Geib S.M."/>
        </authorList>
    </citation>
    <scope>NUCLEOTIDE SEQUENCE</scope>
</reference>
<feature type="transmembrane region" description="Helical" evidence="3">
    <location>
        <begin position="483"/>
        <end position="504"/>
    </location>
</feature>
<dbReference type="SUPFAM" id="SSF48065">
    <property type="entry name" value="DBL homology domain (DH-domain)"/>
    <property type="match status" value="1"/>
</dbReference>
<evidence type="ECO:0000256" key="2">
    <source>
        <dbReference type="SAM" id="MobiDB-lite"/>
    </source>
</evidence>